<organism evidence="1 2">
    <name type="scientific">Paraburkholderia hospita</name>
    <dbReference type="NCBI Taxonomy" id="169430"/>
    <lineage>
        <taxon>Bacteria</taxon>
        <taxon>Pseudomonadati</taxon>
        <taxon>Pseudomonadota</taxon>
        <taxon>Betaproteobacteria</taxon>
        <taxon>Burkholderiales</taxon>
        <taxon>Burkholderiaceae</taxon>
        <taxon>Paraburkholderia</taxon>
    </lineage>
</organism>
<dbReference type="Proteomes" id="UP000004980">
    <property type="component" value="Unassembled WGS sequence"/>
</dbReference>
<evidence type="ECO:0000313" key="2">
    <source>
        <dbReference type="Proteomes" id="UP000004980"/>
    </source>
</evidence>
<reference evidence="1 2" key="1">
    <citation type="journal article" date="2012" name="J. Bacteriol.">
        <title>Draft Genome Sequence of the Soil Bacterium Burkholderia terrae Strain BS001, Which Interacts with Fungal Surface Structures.</title>
        <authorList>
            <person name="Nazir R."/>
            <person name="Hansen M.A."/>
            <person name="Sorensen S."/>
            <person name="van Elsas J.D."/>
        </authorList>
    </citation>
    <scope>NUCLEOTIDE SEQUENCE [LARGE SCALE GENOMIC DNA]</scope>
    <source>
        <strain evidence="1 2">BS001</strain>
    </source>
</reference>
<keyword evidence="2" id="KW-1185">Reference proteome</keyword>
<name>A0ABN0FCV0_9BURK</name>
<sequence length="99" mass="10533">METGQFDVVEHVCGMTITDYANCLRDVDQLYPSECLEVVLPEFGIGEAPPAVSAAVDGMNVQLDSMTDGSFAIAGATDNEEEESLPGLVLQSFVTSPMD</sequence>
<gene>
    <name evidence="1" type="ORF">WQE_33856</name>
</gene>
<comment type="caution">
    <text evidence="1">The sequence shown here is derived from an EMBL/GenBank/DDBJ whole genome shotgun (WGS) entry which is preliminary data.</text>
</comment>
<evidence type="ECO:0000313" key="1">
    <source>
        <dbReference type="EMBL" id="EIM96447.1"/>
    </source>
</evidence>
<dbReference type="RefSeq" id="WP_007588994.1">
    <property type="nucleotide sequence ID" value="NZ_AKAU01000193.1"/>
</dbReference>
<accession>A0ABN0FCV0</accession>
<proteinExistence type="predicted"/>
<protein>
    <submittedName>
        <fullName evidence="1">Uncharacterized protein</fullName>
    </submittedName>
</protein>
<dbReference type="EMBL" id="AKAU01000193">
    <property type="protein sequence ID" value="EIM96447.1"/>
    <property type="molecule type" value="Genomic_DNA"/>
</dbReference>